<keyword evidence="4 6" id="KW-0472">Membrane</keyword>
<dbReference type="GeneID" id="90076292"/>
<evidence type="ECO:0000313" key="7">
    <source>
        <dbReference type="EMBL" id="GMM38303.1"/>
    </source>
</evidence>
<evidence type="ECO:0000256" key="3">
    <source>
        <dbReference type="ARBA" id="ARBA00022989"/>
    </source>
</evidence>
<feature type="compositionally biased region" description="Polar residues" evidence="5">
    <location>
        <begin position="245"/>
        <end position="266"/>
    </location>
</feature>
<evidence type="ECO:0000256" key="4">
    <source>
        <dbReference type="ARBA" id="ARBA00023136"/>
    </source>
</evidence>
<dbReference type="RefSeq" id="XP_064855299.1">
    <property type="nucleotide sequence ID" value="XM_064999227.1"/>
</dbReference>
<evidence type="ECO:0000256" key="2">
    <source>
        <dbReference type="ARBA" id="ARBA00022692"/>
    </source>
</evidence>
<dbReference type="InterPro" id="IPR035952">
    <property type="entry name" value="Rhomboid-like_sf"/>
</dbReference>
<keyword evidence="3 6" id="KW-1133">Transmembrane helix</keyword>
<reference evidence="7 8" key="1">
    <citation type="journal article" date="2023" name="Elife">
        <title>Identification of key yeast species and microbe-microbe interactions impacting larval growth of Drosophila in the wild.</title>
        <authorList>
            <person name="Mure A."/>
            <person name="Sugiura Y."/>
            <person name="Maeda R."/>
            <person name="Honda K."/>
            <person name="Sakurai N."/>
            <person name="Takahashi Y."/>
            <person name="Watada M."/>
            <person name="Katoh T."/>
            <person name="Gotoh A."/>
            <person name="Gotoh Y."/>
            <person name="Taniguchi I."/>
            <person name="Nakamura K."/>
            <person name="Hayashi T."/>
            <person name="Katayama T."/>
            <person name="Uemura T."/>
            <person name="Hattori Y."/>
        </authorList>
    </citation>
    <scope>NUCLEOTIDE SEQUENCE [LARGE SCALE GENOMIC DNA]</scope>
    <source>
        <strain evidence="7 8">SC-9</strain>
    </source>
</reference>
<feature type="region of interest" description="Disordered" evidence="5">
    <location>
        <begin position="243"/>
        <end position="285"/>
    </location>
</feature>
<dbReference type="EMBL" id="BTFZ01000019">
    <property type="protein sequence ID" value="GMM38303.1"/>
    <property type="molecule type" value="Genomic_DNA"/>
</dbReference>
<comment type="caution">
    <text evidence="7">The sequence shown here is derived from an EMBL/GenBank/DDBJ whole genome shotgun (WGS) entry which is preliminary data.</text>
</comment>
<dbReference type="SUPFAM" id="SSF144091">
    <property type="entry name" value="Rhomboid-like"/>
    <property type="match status" value="1"/>
</dbReference>
<dbReference type="GO" id="GO:0004252">
    <property type="term" value="F:serine-type endopeptidase activity"/>
    <property type="evidence" value="ECO:0007669"/>
    <property type="project" value="TreeGrafter"/>
</dbReference>
<evidence type="ECO:0000256" key="5">
    <source>
        <dbReference type="SAM" id="MobiDB-lite"/>
    </source>
</evidence>
<keyword evidence="8" id="KW-1185">Reference proteome</keyword>
<dbReference type="GO" id="GO:0016020">
    <property type="term" value="C:membrane"/>
    <property type="evidence" value="ECO:0007669"/>
    <property type="project" value="UniProtKB-SubCell"/>
</dbReference>
<dbReference type="AlphaFoldDB" id="A0AAV5QTY6"/>
<name>A0AAV5QTY6_9ASCO</name>
<protein>
    <submittedName>
        <fullName evidence="7">Dsc2 protein</fullName>
    </submittedName>
</protein>
<comment type="subcellular location">
    <subcellularLocation>
        <location evidence="1">Membrane</location>
        <topology evidence="1">Multi-pass membrane protein</topology>
    </subcellularLocation>
</comment>
<evidence type="ECO:0000256" key="1">
    <source>
        <dbReference type="ARBA" id="ARBA00004141"/>
    </source>
</evidence>
<dbReference type="Proteomes" id="UP001360560">
    <property type="component" value="Unassembled WGS sequence"/>
</dbReference>
<gene>
    <name evidence="7" type="ORF">DASC09_056420</name>
</gene>
<organism evidence="7 8">
    <name type="scientific">Saccharomycopsis crataegensis</name>
    <dbReference type="NCBI Taxonomy" id="43959"/>
    <lineage>
        <taxon>Eukaryota</taxon>
        <taxon>Fungi</taxon>
        <taxon>Dikarya</taxon>
        <taxon>Ascomycota</taxon>
        <taxon>Saccharomycotina</taxon>
        <taxon>Saccharomycetes</taxon>
        <taxon>Saccharomycopsidaceae</taxon>
        <taxon>Saccharomycopsis</taxon>
    </lineage>
</organism>
<feature type="transmembrane region" description="Helical" evidence="6">
    <location>
        <begin position="90"/>
        <end position="112"/>
    </location>
</feature>
<accession>A0AAV5QTY6</accession>
<dbReference type="PANTHER" id="PTHR43066:SF21">
    <property type="entry name" value="UBIQUITIN-ASSOCIATED DOMAIN-CONTAINING PROTEIN 2"/>
    <property type="match status" value="1"/>
</dbReference>
<evidence type="ECO:0000313" key="8">
    <source>
        <dbReference type="Proteomes" id="UP001360560"/>
    </source>
</evidence>
<dbReference type="PANTHER" id="PTHR43066">
    <property type="entry name" value="RHOMBOID-RELATED PROTEIN"/>
    <property type="match status" value="1"/>
</dbReference>
<evidence type="ECO:0000256" key="6">
    <source>
        <dbReference type="SAM" id="Phobius"/>
    </source>
</evidence>
<keyword evidence="2 6" id="KW-0812">Transmembrane</keyword>
<proteinExistence type="predicted"/>
<feature type="transmembrane region" description="Helical" evidence="6">
    <location>
        <begin position="20"/>
        <end position="40"/>
    </location>
</feature>
<sequence length="285" mass="32772">MLVGISKGLKHMPVTKSFLIMNMLIPVIASLLDIKYAFYLKFDPFIYQWHQYWRLLTNQISFSSESQVFFSTIILFNLRTIERLQSPNKFASFLISIFLYNIVLQLITNTFLKVLLPDNWNFLQSLNYASGPLPVIGALLYEYSAFIPVVYKFELTDIIPGGGNGEDNEVPQKTIFSDKIFTYILCLQLSLSEGMDSFVPMFNGWVLGFLVSGQIIPGKNWRLPYFTQVRKYLYKNTRIVRPNLAPTNNSQNATGQPENSRQATPESDTEPVRPLATQFLDSFRR</sequence>